<accession>A0A0C9SWP9</accession>
<organism evidence="1 2">
    <name type="scientific">Plicaturopsis crispa FD-325 SS-3</name>
    <dbReference type="NCBI Taxonomy" id="944288"/>
    <lineage>
        <taxon>Eukaryota</taxon>
        <taxon>Fungi</taxon>
        <taxon>Dikarya</taxon>
        <taxon>Basidiomycota</taxon>
        <taxon>Agaricomycotina</taxon>
        <taxon>Agaricomycetes</taxon>
        <taxon>Agaricomycetidae</taxon>
        <taxon>Amylocorticiales</taxon>
        <taxon>Amylocorticiaceae</taxon>
        <taxon>Plicatura</taxon>
        <taxon>Plicaturopsis crispa</taxon>
    </lineage>
</organism>
<dbReference type="HOGENOM" id="CLU_2513595_0_0_1"/>
<dbReference type="AlphaFoldDB" id="A0A0C9SWP9"/>
<dbReference type="Proteomes" id="UP000053263">
    <property type="component" value="Unassembled WGS sequence"/>
</dbReference>
<name>A0A0C9SWP9_PLICR</name>
<evidence type="ECO:0000313" key="1">
    <source>
        <dbReference type="EMBL" id="KII83845.1"/>
    </source>
</evidence>
<reference evidence="1 2" key="1">
    <citation type="submission" date="2014-06" db="EMBL/GenBank/DDBJ databases">
        <title>Evolutionary Origins and Diversification of the Mycorrhizal Mutualists.</title>
        <authorList>
            <consortium name="DOE Joint Genome Institute"/>
            <consortium name="Mycorrhizal Genomics Consortium"/>
            <person name="Kohler A."/>
            <person name="Kuo A."/>
            <person name="Nagy L.G."/>
            <person name="Floudas D."/>
            <person name="Copeland A."/>
            <person name="Barry K.W."/>
            <person name="Cichocki N."/>
            <person name="Veneault-Fourrey C."/>
            <person name="LaButti K."/>
            <person name="Lindquist E.A."/>
            <person name="Lipzen A."/>
            <person name="Lundell T."/>
            <person name="Morin E."/>
            <person name="Murat C."/>
            <person name="Riley R."/>
            <person name="Ohm R."/>
            <person name="Sun H."/>
            <person name="Tunlid A."/>
            <person name="Henrissat B."/>
            <person name="Grigoriev I.V."/>
            <person name="Hibbett D.S."/>
            <person name="Martin F."/>
        </authorList>
    </citation>
    <scope>NUCLEOTIDE SEQUENCE [LARGE SCALE GENOMIC DNA]</scope>
    <source>
        <strain evidence="1 2">FD-325 SS-3</strain>
    </source>
</reference>
<protein>
    <submittedName>
        <fullName evidence="1">Uncharacterized protein</fullName>
    </submittedName>
</protein>
<evidence type="ECO:0000313" key="2">
    <source>
        <dbReference type="Proteomes" id="UP000053263"/>
    </source>
</evidence>
<gene>
    <name evidence="1" type="ORF">PLICRDRAFT_443265</name>
</gene>
<proteinExistence type="predicted"/>
<keyword evidence="2" id="KW-1185">Reference proteome</keyword>
<sequence>MNFSFCCVPSDVVVPVPYCPALKTIPRPPLGVRPPRPKLSATRRLGLTHHRDGGSAECILVNRVYDAGKYEIKNVMCGADSMAIL</sequence>
<dbReference type="EMBL" id="KN832574">
    <property type="protein sequence ID" value="KII83845.1"/>
    <property type="molecule type" value="Genomic_DNA"/>
</dbReference>